<comment type="pathway">
    <text evidence="2">Carbohydrate degradation; pentose phosphate pathway; D-ribulose 5-phosphate from D-glucose 6-phosphate (oxidative stage): step 2/3.</text>
</comment>
<dbReference type="GO" id="GO:0005737">
    <property type="term" value="C:cytoplasm"/>
    <property type="evidence" value="ECO:0007669"/>
    <property type="project" value="UniProtKB-ARBA"/>
</dbReference>
<dbReference type="GO" id="GO:0005975">
    <property type="term" value="P:carbohydrate metabolic process"/>
    <property type="evidence" value="ECO:0007669"/>
    <property type="project" value="InterPro"/>
</dbReference>
<name>A0A834SW97_9FABA</name>
<dbReference type="InterPro" id="IPR039104">
    <property type="entry name" value="6PGL"/>
</dbReference>
<proteinExistence type="inferred from homology"/>
<reference evidence="7" key="1">
    <citation type="submission" date="2020-09" db="EMBL/GenBank/DDBJ databases">
        <title>Genome-Enabled Discovery of Anthraquinone Biosynthesis in Senna tora.</title>
        <authorList>
            <person name="Kang S.-H."/>
            <person name="Pandey R.P."/>
            <person name="Lee C.-M."/>
            <person name="Sim J.-S."/>
            <person name="Jeong J.-T."/>
            <person name="Choi B.-S."/>
            <person name="Jung M."/>
            <person name="Ginzburg D."/>
            <person name="Zhao K."/>
            <person name="Won S.Y."/>
            <person name="Oh T.-J."/>
            <person name="Yu Y."/>
            <person name="Kim N.-H."/>
            <person name="Lee O.R."/>
            <person name="Lee T.-H."/>
            <person name="Bashyal P."/>
            <person name="Kim T.-S."/>
            <person name="Lee W.-H."/>
            <person name="Kawkins C."/>
            <person name="Kim C.-K."/>
            <person name="Kim J.S."/>
            <person name="Ahn B.O."/>
            <person name="Rhee S.Y."/>
            <person name="Sohng J.K."/>
        </authorList>
    </citation>
    <scope>NUCLEOTIDE SEQUENCE</scope>
    <source>
        <tissue evidence="7">Leaf</tissue>
    </source>
</reference>
<dbReference type="GO" id="GO:0006098">
    <property type="term" value="P:pentose-phosphate shunt"/>
    <property type="evidence" value="ECO:0007669"/>
    <property type="project" value="UniProtKB-UniPathway"/>
</dbReference>
<dbReference type="Pfam" id="PF01182">
    <property type="entry name" value="Glucosamine_iso"/>
    <property type="match status" value="1"/>
</dbReference>
<dbReference type="PANTHER" id="PTHR11054:SF17">
    <property type="entry name" value="6-PHOSPHOGLUCONOLACTONASE 1-RELATED"/>
    <property type="match status" value="1"/>
</dbReference>
<dbReference type="AlphaFoldDB" id="A0A834SW97"/>
<dbReference type="FunFam" id="3.40.50.1360:FF:000009">
    <property type="entry name" value="Probable 6-phosphogluconolactonase"/>
    <property type="match status" value="1"/>
</dbReference>
<dbReference type="OrthoDB" id="432544at2759"/>
<evidence type="ECO:0000256" key="5">
    <source>
        <dbReference type="RuleBase" id="RU365095"/>
    </source>
</evidence>
<evidence type="ECO:0000259" key="6">
    <source>
        <dbReference type="Pfam" id="PF01182"/>
    </source>
</evidence>
<sequence length="258" mass="28636">MKSKCDEVIRIHESEDEVKNDLAEYIAQISDASVKDRGVFTIALSHASLIRLMGKLCESPYNKTVEWSKWYVFWADERLVPKNHAHSNYKLAKDAFLSKVPIVPSHVLSINDSVSAEEAAEEYEFVMRQLVKSRVVNVSDTSDCPKFDLILLGLGEDGHVASLFPHHHSALNEKQQWVTFTTTTTDSDRITFTFPVINSASNVALVATGDAKADAVHLAVDDVGPECPVVPARMVRPAKGKLVWFLDKPAASKLETSK</sequence>
<dbReference type="Gene3D" id="3.40.50.1360">
    <property type="match status" value="1"/>
</dbReference>
<keyword evidence="4" id="KW-0378">Hydrolase</keyword>
<evidence type="ECO:0000256" key="2">
    <source>
        <dbReference type="ARBA" id="ARBA00004961"/>
    </source>
</evidence>
<dbReference type="InterPro" id="IPR005900">
    <property type="entry name" value="6-phosphogluconolactonase_DevB"/>
</dbReference>
<dbReference type="UniPathway" id="UPA00115"/>
<dbReference type="GO" id="GO:0017057">
    <property type="term" value="F:6-phosphogluconolactonase activity"/>
    <property type="evidence" value="ECO:0007669"/>
    <property type="project" value="UniProtKB-EC"/>
</dbReference>
<dbReference type="CDD" id="cd01400">
    <property type="entry name" value="6PGL"/>
    <property type="match status" value="1"/>
</dbReference>
<dbReference type="InterPro" id="IPR006148">
    <property type="entry name" value="Glc/Gal-6P_isomerase"/>
</dbReference>
<gene>
    <name evidence="7" type="ORF">G2W53_035770</name>
</gene>
<evidence type="ECO:0000256" key="3">
    <source>
        <dbReference type="ARBA" id="ARBA00010662"/>
    </source>
</evidence>
<organism evidence="7 8">
    <name type="scientific">Senna tora</name>
    <dbReference type="NCBI Taxonomy" id="362788"/>
    <lineage>
        <taxon>Eukaryota</taxon>
        <taxon>Viridiplantae</taxon>
        <taxon>Streptophyta</taxon>
        <taxon>Embryophyta</taxon>
        <taxon>Tracheophyta</taxon>
        <taxon>Spermatophyta</taxon>
        <taxon>Magnoliopsida</taxon>
        <taxon>eudicotyledons</taxon>
        <taxon>Gunneridae</taxon>
        <taxon>Pentapetalae</taxon>
        <taxon>rosids</taxon>
        <taxon>fabids</taxon>
        <taxon>Fabales</taxon>
        <taxon>Fabaceae</taxon>
        <taxon>Caesalpinioideae</taxon>
        <taxon>Cassia clade</taxon>
        <taxon>Senna</taxon>
    </lineage>
</organism>
<evidence type="ECO:0000313" key="8">
    <source>
        <dbReference type="Proteomes" id="UP000634136"/>
    </source>
</evidence>
<comment type="caution">
    <text evidence="7">The sequence shown here is derived from an EMBL/GenBank/DDBJ whole genome shotgun (WGS) entry which is preliminary data.</text>
</comment>
<comment type="catalytic activity">
    <reaction evidence="1 5">
        <text>6-phospho-D-glucono-1,5-lactone + H2O = 6-phospho-D-gluconate + H(+)</text>
        <dbReference type="Rhea" id="RHEA:12556"/>
        <dbReference type="ChEBI" id="CHEBI:15377"/>
        <dbReference type="ChEBI" id="CHEBI:15378"/>
        <dbReference type="ChEBI" id="CHEBI:57955"/>
        <dbReference type="ChEBI" id="CHEBI:58759"/>
        <dbReference type="EC" id="3.1.1.31"/>
    </reaction>
</comment>
<keyword evidence="8" id="KW-1185">Reference proteome</keyword>
<dbReference type="PANTHER" id="PTHR11054">
    <property type="entry name" value="6-PHOSPHOGLUCONOLACTONASE"/>
    <property type="match status" value="1"/>
</dbReference>
<dbReference type="Proteomes" id="UP000634136">
    <property type="component" value="Unassembled WGS sequence"/>
</dbReference>
<comment type="similarity">
    <text evidence="3 5">Belongs to the glucosamine/galactosamine-6-phosphate isomerase family. 6-phosphogluconolactonase subfamily.</text>
</comment>
<feature type="domain" description="Glucosamine/galactosamine-6-phosphate isomerase" evidence="6">
    <location>
        <begin position="14"/>
        <end position="244"/>
    </location>
</feature>
<protein>
    <recommendedName>
        <fullName evidence="5">Probable 6-phosphogluconolactonase</fullName>
        <ecNumber evidence="5">3.1.1.31</ecNumber>
    </recommendedName>
</protein>
<evidence type="ECO:0000313" key="7">
    <source>
        <dbReference type="EMBL" id="KAF7809027.1"/>
    </source>
</evidence>
<dbReference type="EMBL" id="JAAIUW010000011">
    <property type="protein sequence ID" value="KAF7809027.1"/>
    <property type="molecule type" value="Genomic_DNA"/>
</dbReference>
<dbReference type="NCBIfam" id="TIGR01198">
    <property type="entry name" value="pgl"/>
    <property type="match status" value="1"/>
</dbReference>
<accession>A0A834SW97</accession>
<dbReference type="SUPFAM" id="SSF100950">
    <property type="entry name" value="NagB/RpiA/CoA transferase-like"/>
    <property type="match status" value="1"/>
</dbReference>
<evidence type="ECO:0000256" key="1">
    <source>
        <dbReference type="ARBA" id="ARBA00000832"/>
    </source>
</evidence>
<dbReference type="EC" id="3.1.1.31" evidence="5"/>
<evidence type="ECO:0000256" key="4">
    <source>
        <dbReference type="ARBA" id="ARBA00022801"/>
    </source>
</evidence>
<dbReference type="InterPro" id="IPR037171">
    <property type="entry name" value="NagB/RpiA_transferase-like"/>
</dbReference>